<proteinExistence type="inferred from homology"/>
<dbReference type="HAMAP" id="MF_01595">
    <property type="entry name" value="PNPase"/>
    <property type="match status" value="1"/>
</dbReference>
<reference evidence="13" key="1">
    <citation type="submission" date="2017-09" db="EMBL/GenBank/DDBJ databases">
        <title>Depth-based differentiation of microbial function through sediment-hosted aquifers and enrichment of novel symbionts in the deep terrestrial subsurface.</title>
        <authorList>
            <person name="Probst A.J."/>
            <person name="Ladd B."/>
            <person name="Jarett J.K."/>
            <person name="Geller-Mcgrath D.E."/>
            <person name="Sieber C.M.K."/>
            <person name="Emerson J.B."/>
            <person name="Anantharaman K."/>
            <person name="Thomas B.C."/>
            <person name="Malmstrom R."/>
            <person name="Stieglmeier M."/>
            <person name="Klingl A."/>
            <person name="Woyke T."/>
            <person name="Ryan C.M."/>
            <person name="Banfield J.F."/>
        </authorList>
    </citation>
    <scope>NUCLEOTIDE SEQUENCE [LARGE SCALE GENOMIC DNA]</scope>
</reference>
<dbReference type="SUPFAM" id="SSF50249">
    <property type="entry name" value="Nucleic acid-binding proteins"/>
    <property type="match status" value="1"/>
</dbReference>
<dbReference type="PANTHER" id="PTHR11252">
    <property type="entry name" value="POLYRIBONUCLEOTIDE NUCLEOTIDYLTRANSFERASE"/>
    <property type="match status" value="1"/>
</dbReference>
<organism evidence="12 13">
    <name type="scientific">Candidatus Magasanikbacteria bacterium CG10_big_fil_rev_8_21_14_0_10_36_16</name>
    <dbReference type="NCBI Taxonomy" id="1974645"/>
    <lineage>
        <taxon>Bacteria</taxon>
        <taxon>Candidatus Magasanikiibacteriota</taxon>
    </lineage>
</organism>
<dbReference type="GO" id="GO:0000175">
    <property type="term" value="F:3'-5'-RNA exonuclease activity"/>
    <property type="evidence" value="ECO:0007669"/>
    <property type="project" value="TreeGrafter"/>
</dbReference>
<dbReference type="SUPFAM" id="SSF46915">
    <property type="entry name" value="Polynucleotide phosphorylase/guanosine pentaphosphate synthase (PNPase/GPSI), domain 3"/>
    <property type="match status" value="1"/>
</dbReference>
<dbReference type="GO" id="GO:0000287">
    <property type="term" value="F:magnesium ion binding"/>
    <property type="evidence" value="ECO:0007669"/>
    <property type="project" value="UniProtKB-UniRule"/>
</dbReference>
<comment type="cofactor">
    <cofactor evidence="9">
        <name>Mg(2+)</name>
        <dbReference type="ChEBI" id="CHEBI:18420"/>
    </cofactor>
</comment>
<dbReference type="GO" id="GO:0005829">
    <property type="term" value="C:cytosol"/>
    <property type="evidence" value="ECO:0007669"/>
    <property type="project" value="TreeGrafter"/>
</dbReference>
<dbReference type="Gene3D" id="3.30.230.70">
    <property type="entry name" value="GHMP Kinase, N-terminal domain"/>
    <property type="match status" value="2"/>
</dbReference>
<comment type="subcellular location">
    <subcellularLocation>
        <location evidence="1 9">Cytoplasm</location>
    </subcellularLocation>
</comment>
<dbReference type="PROSITE" id="PS50126">
    <property type="entry name" value="S1"/>
    <property type="match status" value="1"/>
</dbReference>
<dbReference type="GO" id="GO:0003723">
    <property type="term" value="F:RNA binding"/>
    <property type="evidence" value="ECO:0007669"/>
    <property type="project" value="UniProtKB-UniRule"/>
</dbReference>
<dbReference type="InterPro" id="IPR020568">
    <property type="entry name" value="Ribosomal_Su5_D2-typ_SF"/>
</dbReference>
<dbReference type="PIRSF" id="PIRSF005499">
    <property type="entry name" value="PNPase"/>
    <property type="match status" value="1"/>
</dbReference>
<protein>
    <recommendedName>
        <fullName evidence="9">Polyribonucleotide nucleotidyltransferase</fullName>
        <ecNumber evidence="9">2.7.7.8</ecNumber>
    </recommendedName>
    <alternativeName>
        <fullName evidence="9">Polynucleotide phosphorylase</fullName>
        <shortName evidence="9">PNPase</shortName>
    </alternativeName>
</protein>
<dbReference type="CDD" id="cd02393">
    <property type="entry name" value="KH-I_PNPase"/>
    <property type="match status" value="1"/>
</dbReference>
<dbReference type="InterPro" id="IPR036345">
    <property type="entry name" value="ExoRNase_PH_dom2_sf"/>
</dbReference>
<dbReference type="EC" id="2.7.7.8" evidence="9"/>
<feature type="region of interest" description="Disordered" evidence="10">
    <location>
        <begin position="715"/>
        <end position="757"/>
    </location>
</feature>
<feature type="domain" description="S1 motif" evidence="11">
    <location>
        <begin position="640"/>
        <end position="708"/>
    </location>
</feature>
<keyword evidence="4 9" id="KW-0808">Transferase</keyword>
<keyword evidence="8 9" id="KW-0694">RNA-binding</keyword>
<dbReference type="InterPro" id="IPR036456">
    <property type="entry name" value="PNPase_PH_RNA-bd_sf"/>
</dbReference>
<dbReference type="Gene3D" id="3.30.1370.10">
    <property type="entry name" value="K Homology domain, type 1"/>
    <property type="match status" value="1"/>
</dbReference>
<dbReference type="InterPro" id="IPR004088">
    <property type="entry name" value="KH_dom_type_1"/>
</dbReference>
<feature type="binding site" evidence="9">
    <location>
        <position position="504"/>
    </location>
    <ligand>
        <name>Mg(2+)</name>
        <dbReference type="ChEBI" id="CHEBI:18420"/>
    </ligand>
</feature>
<dbReference type="InterPro" id="IPR003029">
    <property type="entry name" value="S1_domain"/>
</dbReference>
<dbReference type="SMART" id="SM00322">
    <property type="entry name" value="KH"/>
    <property type="match status" value="1"/>
</dbReference>
<comment type="catalytic activity">
    <reaction evidence="9">
        <text>RNA(n+1) + phosphate = RNA(n) + a ribonucleoside 5'-diphosphate</text>
        <dbReference type="Rhea" id="RHEA:22096"/>
        <dbReference type="Rhea" id="RHEA-COMP:14527"/>
        <dbReference type="Rhea" id="RHEA-COMP:17342"/>
        <dbReference type="ChEBI" id="CHEBI:43474"/>
        <dbReference type="ChEBI" id="CHEBI:57930"/>
        <dbReference type="ChEBI" id="CHEBI:140395"/>
        <dbReference type="EC" id="2.7.7.8"/>
    </reaction>
</comment>
<evidence type="ECO:0000259" key="11">
    <source>
        <dbReference type="PROSITE" id="PS50126"/>
    </source>
</evidence>
<dbReference type="Gene3D" id="2.40.50.140">
    <property type="entry name" value="Nucleic acid-binding proteins"/>
    <property type="match status" value="1"/>
</dbReference>
<dbReference type="InterPro" id="IPR012162">
    <property type="entry name" value="PNPase"/>
</dbReference>
<sequence>MLHAKQWSIEWGGRTLTVEVGKFALQANASCTVRYGDTTILATVVKSKTIRDGIDYFPLMTDFEEKLYAAGKIKGSRFMKREGRPSDEAILTARLVDRAIRPLFDERVRNDIQVITTALSVDGENDASTVALLAASFVLSISSIPWDGPMGAARVGMDENGEFILNVTTSQLEANKKLDLLVAGNPDKLVMVEAGANEVSEEVFFKAMKWGCEQTAPIIEFIKKIQAEVGQAKEEIISTDDVETIGDQVKRVAEKFIADNAETLIFNSPKVSKDERKKMIEEIESALAEYLTVQGFEEVVQKKVLSEVKYLISVQITKRILDKDQRLDGRKITEIRELQNEVDLLPRVHGSAMFMRGDTQVLSVVTLGAPGDVQTLDSMEEDGKKRYMHHYNDTPFTYGEAGPLRGPGRRAIGHGALAERALEPVLPDETDFPYAIRVVSEVMGSNGSSSMASTCGSTLSLMAAGVPIKKSVAGIAMGLASDAGSNKGNVTKWKVLTDLQDVEDGPGGMDFKIAGTVDGITAVQMDTKTNGLTWDLVEQTVKQSREARLQILGVMANLIAEPRAELSPYAPRIETVLINPEKIKDLIGPGGKNINKIVDETGAKIDIEQDGRVLITSSDGEQMKLAIKMVKDCTREVEAGEEFDGKVVRLEDFGAFVELLPGKDGLVHVSEIAWERVNKPSDVLKMGDIVKVKVKEIDNLGRVNLSMKILKPRPEGFVAQDPAPRSMGGGQGGRGGFSGGNNNRGGDRKPGFFKKRD</sequence>
<evidence type="ECO:0000256" key="9">
    <source>
        <dbReference type="HAMAP-Rule" id="MF_01595"/>
    </source>
</evidence>
<name>A0A2H0TXG7_9BACT</name>
<accession>A0A2H0TXG7</accession>
<gene>
    <name evidence="9 12" type="primary">pnp</name>
    <name evidence="12" type="ORF">COU28_04565</name>
</gene>
<evidence type="ECO:0000256" key="6">
    <source>
        <dbReference type="ARBA" id="ARBA00022723"/>
    </source>
</evidence>
<evidence type="ECO:0000256" key="4">
    <source>
        <dbReference type="ARBA" id="ARBA00022679"/>
    </source>
</evidence>
<dbReference type="Pfam" id="PF00575">
    <property type="entry name" value="S1"/>
    <property type="match status" value="1"/>
</dbReference>
<dbReference type="FunFam" id="3.30.1370.10:FF:000001">
    <property type="entry name" value="Polyribonucleotide nucleotidyltransferase"/>
    <property type="match status" value="1"/>
</dbReference>
<feature type="binding site" evidence="9">
    <location>
        <position position="510"/>
    </location>
    <ligand>
        <name>Mg(2+)</name>
        <dbReference type="ChEBI" id="CHEBI:18420"/>
    </ligand>
</feature>
<comment type="similarity">
    <text evidence="2 9">Belongs to the polyribonucleotide nucleotidyltransferase family.</text>
</comment>
<evidence type="ECO:0000256" key="2">
    <source>
        <dbReference type="ARBA" id="ARBA00007404"/>
    </source>
</evidence>
<dbReference type="GO" id="GO:0006396">
    <property type="term" value="P:RNA processing"/>
    <property type="evidence" value="ECO:0007669"/>
    <property type="project" value="InterPro"/>
</dbReference>
<dbReference type="InterPro" id="IPR004087">
    <property type="entry name" value="KH_dom"/>
</dbReference>
<comment type="function">
    <text evidence="9">Involved in mRNA degradation. Catalyzes the phosphorolysis of single-stranded polyribonucleotides processively in the 3'- to 5'-direction.</text>
</comment>
<dbReference type="InterPro" id="IPR001247">
    <property type="entry name" value="ExoRNase_PH_dom1"/>
</dbReference>
<dbReference type="FunFam" id="2.40.50.140:FF:000023">
    <property type="entry name" value="Polyribonucleotide nucleotidyltransferase"/>
    <property type="match status" value="1"/>
</dbReference>
<dbReference type="SUPFAM" id="SSF54211">
    <property type="entry name" value="Ribosomal protein S5 domain 2-like"/>
    <property type="match status" value="2"/>
</dbReference>
<dbReference type="SUPFAM" id="SSF55666">
    <property type="entry name" value="Ribonuclease PH domain 2-like"/>
    <property type="match status" value="2"/>
</dbReference>
<feature type="compositionally biased region" description="Gly residues" evidence="10">
    <location>
        <begin position="727"/>
        <end position="743"/>
    </location>
</feature>
<evidence type="ECO:0000256" key="10">
    <source>
        <dbReference type="SAM" id="MobiDB-lite"/>
    </source>
</evidence>
<keyword evidence="6 9" id="KW-0479">Metal-binding</keyword>
<keyword evidence="3 9" id="KW-0963">Cytoplasm</keyword>
<evidence type="ECO:0000256" key="5">
    <source>
        <dbReference type="ARBA" id="ARBA00022695"/>
    </source>
</evidence>
<evidence type="ECO:0000256" key="1">
    <source>
        <dbReference type="ARBA" id="ARBA00004496"/>
    </source>
</evidence>
<dbReference type="PANTHER" id="PTHR11252:SF0">
    <property type="entry name" value="POLYRIBONUCLEOTIDE NUCLEOTIDYLTRANSFERASE 1, MITOCHONDRIAL"/>
    <property type="match status" value="1"/>
</dbReference>
<dbReference type="PROSITE" id="PS50084">
    <property type="entry name" value="KH_TYPE_1"/>
    <property type="match status" value="1"/>
</dbReference>
<comment type="caution">
    <text evidence="12">The sequence shown here is derived from an EMBL/GenBank/DDBJ whole genome shotgun (WGS) entry which is preliminary data.</text>
</comment>
<dbReference type="InterPro" id="IPR027408">
    <property type="entry name" value="PNPase/RNase_PH_dom_sf"/>
</dbReference>
<dbReference type="InterPro" id="IPR012340">
    <property type="entry name" value="NA-bd_OB-fold"/>
</dbReference>
<dbReference type="Pfam" id="PF03725">
    <property type="entry name" value="RNase_PH_C"/>
    <property type="match status" value="1"/>
</dbReference>
<dbReference type="InterPro" id="IPR015847">
    <property type="entry name" value="ExoRNase_PH_dom2"/>
</dbReference>
<evidence type="ECO:0000313" key="12">
    <source>
        <dbReference type="EMBL" id="PIR77901.1"/>
    </source>
</evidence>
<dbReference type="GO" id="GO:0006402">
    <property type="term" value="P:mRNA catabolic process"/>
    <property type="evidence" value="ECO:0007669"/>
    <property type="project" value="UniProtKB-UniRule"/>
</dbReference>
<dbReference type="SUPFAM" id="SSF54791">
    <property type="entry name" value="Eukaryotic type KH-domain (KH-domain type I)"/>
    <property type="match status" value="1"/>
</dbReference>
<dbReference type="NCBIfam" id="NF008805">
    <property type="entry name" value="PRK11824.1"/>
    <property type="match status" value="1"/>
</dbReference>
<keyword evidence="5 9" id="KW-0548">Nucleotidyltransferase</keyword>
<dbReference type="AlphaFoldDB" id="A0A2H0TXG7"/>
<dbReference type="SMART" id="SM00316">
    <property type="entry name" value="S1"/>
    <property type="match status" value="1"/>
</dbReference>
<evidence type="ECO:0000256" key="7">
    <source>
        <dbReference type="ARBA" id="ARBA00022842"/>
    </source>
</evidence>
<dbReference type="EMBL" id="PFBU01000087">
    <property type="protein sequence ID" value="PIR77901.1"/>
    <property type="molecule type" value="Genomic_DNA"/>
</dbReference>
<dbReference type="NCBIfam" id="TIGR03591">
    <property type="entry name" value="polynuc_phos"/>
    <property type="match status" value="1"/>
</dbReference>
<dbReference type="GO" id="GO:0004654">
    <property type="term" value="F:polyribonucleotide nucleotidyltransferase activity"/>
    <property type="evidence" value="ECO:0007669"/>
    <property type="project" value="UniProtKB-UniRule"/>
</dbReference>
<dbReference type="Pfam" id="PF00013">
    <property type="entry name" value="KH_1"/>
    <property type="match status" value="1"/>
</dbReference>
<keyword evidence="7 9" id="KW-0460">Magnesium</keyword>
<dbReference type="CDD" id="cd11364">
    <property type="entry name" value="RNase_PH_PNPase_2"/>
    <property type="match status" value="1"/>
</dbReference>
<dbReference type="InterPro" id="IPR036612">
    <property type="entry name" value="KH_dom_type_1_sf"/>
</dbReference>
<dbReference type="CDD" id="cd04472">
    <property type="entry name" value="S1_PNPase"/>
    <property type="match status" value="1"/>
</dbReference>
<dbReference type="Proteomes" id="UP000230852">
    <property type="component" value="Unassembled WGS sequence"/>
</dbReference>
<dbReference type="Pfam" id="PF01138">
    <property type="entry name" value="RNase_PH"/>
    <property type="match status" value="2"/>
</dbReference>
<dbReference type="FunFam" id="3.30.230.70:FF:000001">
    <property type="entry name" value="Polyribonucleotide nucleotidyltransferase"/>
    <property type="match status" value="1"/>
</dbReference>
<evidence type="ECO:0000256" key="8">
    <source>
        <dbReference type="ARBA" id="ARBA00022884"/>
    </source>
</evidence>
<evidence type="ECO:0000256" key="3">
    <source>
        <dbReference type="ARBA" id="ARBA00022490"/>
    </source>
</evidence>
<evidence type="ECO:0000313" key="13">
    <source>
        <dbReference type="Proteomes" id="UP000230852"/>
    </source>
</evidence>